<gene>
    <name evidence="1" type="ORF">GA0061105_105192</name>
</gene>
<reference evidence="1 2" key="1">
    <citation type="submission" date="2016-08" db="EMBL/GenBank/DDBJ databases">
        <authorList>
            <person name="Seilhamer J.J."/>
        </authorList>
    </citation>
    <scope>NUCLEOTIDE SEQUENCE [LARGE SCALE GENOMIC DNA]</scope>
    <source>
        <strain evidence="1 2">HBR26</strain>
    </source>
</reference>
<evidence type="ECO:0000313" key="1">
    <source>
        <dbReference type="EMBL" id="SCB58723.1"/>
    </source>
</evidence>
<name>A0A1C3Y2L8_9HYPH</name>
<dbReference type="Proteomes" id="UP000198723">
    <property type="component" value="Unassembled WGS sequence"/>
</dbReference>
<dbReference type="AlphaFoldDB" id="A0A1C3Y2L8"/>
<proteinExistence type="predicted"/>
<sequence>MVLTKIGGTNLKVSCTLRSDAGATAVSMNGKCRGLAVFTRTFSATVKAAGARYTGNYVGPSGLPSKLAGTRKGAALNLRVTWARLVNGDRDAILLIEKVGENRLRLQTVDQDPASGQPVVTSRIDLQRPSMAER</sequence>
<dbReference type="EMBL" id="FMAJ01000005">
    <property type="protein sequence ID" value="SCB58723.1"/>
    <property type="molecule type" value="Genomic_DNA"/>
</dbReference>
<accession>A0A1C3Y2L8</accession>
<organism evidence="1 2">
    <name type="scientific">Rhizobium aethiopicum</name>
    <dbReference type="NCBI Taxonomy" id="1138170"/>
    <lineage>
        <taxon>Bacteria</taxon>
        <taxon>Pseudomonadati</taxon>
        <taxon>Pseudomonadota</taxon>
        <taxon>Alphaproteobacteria</taxon>
        <taxon>Hyphomicrobiales</taxon>
        <taxon>Rhizobiaceae</taxon>
        <taxon>Rhizobium/Agrobacterium group</taxon>
        <taxon>Rhizobium</taxon>
    </lineage>
</organism>
<protein>
    <submittedName>
        <fullName evidence="1">Uncharacterized protein</fullName>
    </submittedName>
</protein>
<evidence type="ECO:0000313" key="2">
    <source>
        <dbReference type="Proteomes" id="UP000198723"/>
    </source>
</evidence>